<organism evidence="1 2">
    <name type="scientific">Desulfotruncus arcticus DSM 17038</name>
    <dbReference type="NCBI Taxonomy" id="1121424"/>
    <lineage>
        <taxon>Bacteria</taxon>
        <taxon>Bacillati</taxon>
        <taxon>Bacillota</taxon>
        <taxon>Clostridia</taxon>
        <taxon>Eubacteriales</taxon>
        <taxon>Desulfallaceae</taxon>
        <taxon>Desulfotruncus</taxon>
    </lineage>
</organism>
<dbReference type="OrthoDB" id="9808976at2"/>
<dbReference type="EMBL" id="FOOX01000011">
    <property type="protein sequence ID" value="SFG89251.1"/>
    <property type="molecule type" value="Genomic_DNA"/>
</dbReference>
<evidence type="ECO:0000313" key="1">
    <source>
        <dbReference type="EMBL" id="SFG89251.1"/>
    </source>
</evidence>
<dbReference type="InterPro" id="IPR011044">
    <property type="entry name" value="Quino_amine_DH_bsu"/>
</dbReference>
<dbReference type="AlphaFoldDB" id="A0A1I2VPX6"/>
<reference evidence="2" key="1">
    <citation type="submission" date="2016-10" db="EMBL/GenBank/DDBJ databases">
        <authorList>
            <person name="Varghese N."/>
            <person name="Submissions S."/>
        </authorList>
    </citation>
    <scope>NUCLEOTIDE SEQUENCE [LARGE SCALE GENOMIC DNA]</scope>
    <source>
        <strain evidence="2">DSM 17038</strain>
    </source>
</reference>
<dbReference type="Proteomes" id="UP000199337">
    <property type="component" value="Unassembled WGS sequence"/>
</dbReference>
<dbReference type="RefSeq" id="WP_092472229.1">
    <property type="nucleotide sequence ID" value="NZ_FOOX01000011.1"/>
</dbReference>
<evidence type="ECO:0000313" key="2">
    <source>
        <dbReference type="Proteomes" id="UP000199337"/>
    </source>
</evidence>
<keyword evidence="2" id="KW-1185">Reference proteome</keyword>
<dbReference type="SUPFAM" id="SSF50969">
    <property type="entry name" value="YVTN repeat-like/Quinoprotein amine dehydrogenase"/>
    <property type="match status" value="1"/>
</dbReference>
<proteinExistence type="predicted"/>
<dbReference type="STRING" id="341036.SAMN05660649_03045"/>
<accession>A0A1I2VPX6</accession>
<gene>
    <name evidence="1" type="ORF">SAMN05660649_03045</name>
</gene>
<protein>
    <submittedName>
        <fullName evidence="1">Uncharacterized protein</fullName>
    </submittedName>
</protein>
<sequence length="322" mass="36976">MLLIVTLGYPKRDHLKQHTWNKYNRCGLQIINWETGATVKEAAYRSPDDRIAPNGSIQFGAGSLYQQNFYVPSRTEILVYSLPELNRQKIYSHPTFNDIHHVTVRNDLIYICNTGLEIIQIMNLQEDLLAEHNVGISNTWERFSRHIDYRLVPTTKPHEIHANFIFFLEEELWCTRFLPGDAVCLTATHPKIDLKIGSGGPHDGLVRGDFIYFTLTDGYIVIVNKHNYKVEEVVDLNKISNYKVLLGWCRGIEVIGSRAYVGFSALRSSIYREYGLWIKHGKKPLYSRVAEYDLNTKTLIKELPIAQDTGAAIFTIRCLSLT</sequence>
<name>A0A1I2VPX6_9FIRM</name>